<keyword evidence="4" id="KW-1185">Reference proteome</keyword>
<dbReference type="Proteomes" id="UP001197093">
    <property type="component" value="Unassembled WGS sequence"/>
</dbReference>
<feature type="compositionally biased region" description="Low complexity" evidence="2">
    <location>
        <begin position="327"/>
        <end position="379"/>
    </location>
</feature>
<evidence type="ECO:0000313" key="3">
    <source>
        <dbReference type="EMBL" id="KAG7287730.1"/>
    </source>
</evidence>
<gene>
    <name evidence="3" type="ORF">NEMBOFW57_007244</name>
</gene>
<evidence type="ECO:0000256" key="1">
    <source>
        <dbReference type="ARBA" id="ARBA00010579"/>
    </source>
</evidence>
<reference evidence="3" key="1">
    <citation type="submission" date="2023-02" db="EMBL/GenBank/DDBJ databases">
        <authorList>
            <person name="Palmer J.M."/>
        </authorList>
    </citation>
    <scope>NUCLEOTIDE SEQUENCE</scope>
    <source>
        <strain evidence="3">FW57</strain>
    </source>
</reference>
<evidence type="ECO:0000313" key="4">
    <source>
        <dbReference type="Proteomes" id="UP001197093"/>
    </source>
</evidence>
<dbReference type="InterPro" id="IPR005556">
    <property type="entry name" value="SUN"/>
</dbReference>
<comment type="similarity">
    <text evidence="1">Belongs to the SUN family.</text>
</comment>
<dbReference type="PANTHER" id="PTHR31654:SF0">
    <property type="entry name" value="SECRETED BETA-GLUCOSIDASE ADG3-RELATED"/>
    <property type="match status" value="1"/>
</dbReference>
<protein>
    <submittedName>
        <fullName evidence="3">Uncharacterized protein</fullName>
    </submittedName>
</protein>
<proteinExistence type="inferred from homology"/>
<feature type="region of interest" description="Disordered" evidence="2">
    <location>
        <begin position="321"/>
        <end position="379"/>
    </location>
</feature>
<name>A0AAD4HYV9_9PEZI</name>
<dbReference type="Pfam" id="PF03856">
    <property type="entry name" value="SUN"/>
    <property type="match status" value="1"/>
</dbReference>
<accession>A0AAD4HYV9</accession>
<evidence type="ECO:0000256" key="2">
    <source>
        <dbReference type="SAM" id="MobiDB-lite"/>
    </source>
</evidence>
<dbReference type="InterPro" id="IPR053088">
    <property type="entry name" value="Beta-glucosidase/SUN-like"/>
</dbReference>
<dbReference type="AlphaFoldDB" id="A0AAD4HYV9"/>
<dbReference type="PANTHER" id="PTHR31654">
    <property type="entry name" value="SECRETED BETA-GLUCOSIDASE ADG3-RELATED"/>
    <property type="match status" value="1"/>
</dbReference>
<dbReference type="EMBL" id="JAHCVI010000003">
    <property type="protein sequence ID" value="KAG7287730.1"/>
    <property type="molecule type" value="Genomic_DNA"/>
</dbReference>
<sequence length="453" mass="46359">MKFTTLQAAIGSASLFLSAQPVSANLGHRHAHAQYARRHGHTHDHHVGEVTDAPKVVARKAPCSLPDHPDLVRVPGADNHGFAMSPDEPCEDGKWCPLACVSGKLMAQWKPNTTYTYPESMYGGLYCNGGKPEKPFDKAPYCVDGTGAVKAVNKAGSIVSFCQTVLPGNEAMIIPTDVTDVATLAVPGPDYWAGTAAHYYVNAPGIPASKGCVWGKITEPIGNWSPYVAGANTMGSGETFVKIAWNPEFLATPLSKTTPTYGLKIECPEGGCNGLPCAIDPSKGGINGLDSPVGTNGVGGAAFCVVTVPKGKTANIVVFNTDGSEGKPAPSSKAPEPPKTTTSDKPSSTSTPPSTTSAPPTTSSAASSKPTSSAAPSTSSGVFVGGIFQEVEVQGQTSYNYSAPRTTAQPALSKTADAVVPVSTTSKNEGVAAEGGSAIAGLVVALIAAAALF</sequence>
<comment type="caution">
    <text evidence="3">The sequence shown here is derived from an EMBL/GenBank/DDBJ whole genome shotgun (WGS) entry which is preliminary data.</text>
</comment>
<organism evidence="3 4">
    <name type="scientific">Staphylotrichum longicolle</name>
    <dbReference type="NCBI Taxonomy" id="669026"/>
    <lineage>
        <taxon>Eukaryota</taxon>
        <taxon>Fungi</taxon>
        <taxon>Dikarya</taxon>
        <taxon>Ascomycota</taxon>
        <taxon>Pezizomycotina</taxon>
        <taxon>Sordariomycetes</taxon>
        <taxon>Sordariomycetidae</taxon>
        <taxon>Sordariales</taxon>
        <taxon>Chaetomiaceae</taxon>
        <taxon>Staphylotrichum</taxon>
    </lineage>
</organism>